<protein>
    <submittedName>
        <fullName evidence="2">RNA 2',3'-cyclic phosphodiesterase</fullName>
    </submittedName>
</protein>
<dbReference type="InterPro" id="IPR004175">
    <property type="entry name" value="RNA_CPDase"/>
</dbReference>
<gene>
    <name evidence="2" type="primary">thpR</name>
    <name evidence="2" type="ORF">DYH56_14810</name>
</gene>
<organism evidence="2 3">
    <name type="scientific">Psychrilyobacter piezotolerans</name>
    <dbReference type="NCBI Taxonomy" id="2293438"/>
    <lineage>
        <taxon>Bacteria</taxon>
        <taxon>Fusobacteriati</taxon>
        <taxon>Fusobacteriota</taxon>
        <taxon>Fusobacteriia</taxon>
        <taxon>Fusobacteriales</taxon>
        <taxon>Fusobacteriaceae</taxon>
        <taxon>Psychrilyobacter</taxon>
    </lineage>
</organism>
<dbReference type="Gene3D" id="3.90.1140.10">
    <property type="entry name" value="Cyclic phosphodiesterase"/>
    <property type="match status" value="1"/>
</dbReference>
<dbReference type="PANTHER" id="PTHR40037">
    <property type="entry name" value="PHOSPHOESTERASE YJCG-RELATED"/>
    <property type="match status" value="1"/>
</dbReference>
<name>A0ABX9KD34_9FUSO</name>
<dbReference type="Pfam" id="PF13563">
    <property type="entry name" value="2_5_RNA_ligase2"/>
    <property type="match status" value="1"/>
</dbReference>
<keyword evidence="1" id="KW-0378">Hydrolase</keyword>
<comment type="caution">
    <text evidence="2">The sequence shown here is derived from an EMBL/GenBank/DDBJ whole genome shotgun (WGS) entry which is preliminary data.</text>
</comment>
<dbReference type="PANTHER" id="PTHR40037:SF1">
    <property type="entry name" value="PHOSPHOESTERASE SAOUHSC_00951-RELATED"/>
    <property type="match status" value="1"/>
</dbReference>
<dbReference type="NCBIfam" id="TIGR02258">
    <property type="entry name" value="2_5_ligase"/>
    <property type="match status" value="1"/>
</dbReference>
<evidence type="ECO:0000313" key="2">
    <source>
        <dbReference type="EMBL" id="REI39410.1"/>
    </source>
</evidence>
<sequence>MESENKKDLYFIGILPPENLLAEIKKFKKACMKKFNSKRALRLPAHITLVSPFHSEEEKIISLKSALKETLKKDIAVVLNGFSYFGKRVIYIAVEENKELLRLKKNVDDEISKEHKIKSKEADFIPHITIASKDLTEENFTLAWEYFKDIEYKKKFKAEKIIIFKLKDSGWEKFISL</sequence>
<dbReference type="SUPFAM" id="SSF55144">
    <property type="entry name" value="LigT-like"/>
    <property type="match status" value="1"/>
</dbReference>
<reference evidence="2 3" key="1">
    <citation type="submission" date="2018-08" db="EMBL/GenBank/DDBJ databases">
        <title>Draft genome sequence of Psychrilyobacter sp. strain SD5 isolated from Black Sea water.</title>
        <authorList>
            <person name="Yadav S."/>
            <person name="Villanueva L."/>
            <person name="Damste J.S.S."/>
        </authorList>
    </citation>
    <scope>NUCLEOTIDE SEQUENCE [LARGE SCALE GENOMIC DNA]</scope>
    <source>
        <strain evidence="2 3">SD5</strain>
    </source>
</reference>
<dbReference type="InterPro" id="IPR009097">
    <property type="entry name" value="Cyclic_Pdiesterase"/>
</dbReference>
<dbReference type="Proteomes" id="UP000263486">
    <property type="component" value="Unassembled WGS sequence"/>
</dbReference>
<keyword evidence="3" id="KW-1185">Reference proteome</keyword>
<evidence type="ECO:0000256" key="1">
    <source>
        <dbReference type="ARBA" id="ARBA00022801"/>
    </source>
</evidence>
<accession>A0ABX9KD34</accession>
<proteinExistence type="predicted"/>
<evidence type="ECO:0000313" key="3">
    <source>
        <dbReference type="Proteomes" id="UP000263486"/>
    </source>
</evidence>
<dbReference type="EMBL" id="QUAJ01000045">
    <property type="protein sequence ID" value="REI39410.1"/>
    <property type="molecule type" value="Genomic_DNA"/>
</dbReference>
<dbReference type="InterPro" id="IPR050580">
    <property type="entry name" value="2H_phosphoesterase_YjcG-like"/>
</dbReference>
<dbReference type="RefSeq" id="WP_114643646.1">
    <property type="nucleotide sequence ID" value="NZ_JAACIO010000002.1"/>
</dbReference>